<dbReference type="PROSITE" id="PS00092">
    <property type="entry name" value="N6_MTASE"/>
    <property type="match status" value="1"/>
</dbReference>
<dbReference type="InterPro" id="IPR022882">
    <property type="entry name" value="tRNA_adenine-N6_MeTrfase"/>
</dbReference>
<dbReference type="CDD" id="cd02440">
    <property type="entry name" value="AdoMet_MTases"/>
    <property type="match status" value="1"/>
</dbReference>
<feature type="domain" description="Methyltransferase small" evidence="7">
    <location>
        <begin position="15"/>
        <end position="140"/>
    </location>
</feature>
<dbReference type="AlphaFoldDB" id="A0A8J6IVD0"/>
<dbReference type="PRINTS" id="PR00507">
    <property type="entry name" value="N12N6MTFRASE"/>
</dbReference>
<proteinExistence type="inferred from homology"/>
<keyword evidence="1 6" id="KW-0963">Cytoplasm</keyword>
<dbReference type="HAMAP" id="MF_01872">
    <property type="entry name" value="tRNA_methyltr_YfiC"/>
    <property type="match status" value="1"/>
</dbReference>
<name>A0A8J6IVD0_9ALTE</name>
<gene>
    <name evidence="8" type="ORF">H8B19_13565</name>
</gene>
<dbReference type="GO" id="GO:0008033">
    <property type="term" value="P:tRNA processing"/>
    <property type="evidence" value="ECO:0007669"/>
    <property type="project" value="UniProtKB-UniRule"/>
</dbReference>
<evidence type="ECO:0000313" key="8">
    <source>
        <dbReference type="EMBL" id="MBC3766909.1"/>
    </source>
</evidence>
<dbReference type="InterPro" id="IPR050210">
    <property type="entry name" value="tRNA_Adenine-N(6)_MTase"/>
</dbReference>
<dbReference type="PANTHER" id="PTHR47739">
    <property type="entry name" value="TRNA1(VAL) (ADENINE(37)-N6)-METHYLTRANSFERASE"/>
    <property type="match status" value="1"/>
</dbReference>
<evidence type="ECO:0000256" key="5">
    <source>
        <dbReference type="ARBA" id="ARBA00022694"/>
    </source>
</evidence>
<dbReference type="SUPFAM" id="SSF53335">
    <property type="entry name" value="S-adenosyl-L-methionine-dependent methyltransferases"/>
    <property type="match status" value="1"/>
</dbReference>
<dbReference type="PANTHER" id="PTHR47739:SF1">
    <property type="entry name" value="TRNA1(VAL) (ADENINE(37)-N6)-METHYLTRANSFERASE"/>
    <property type="match status" value="1"/>
</dbReference>
<organism evidence="8 9">
    <name type="scientific">Neptunicella marina</name>
    <dbReference type="NCBI Taxonomy" id="2125989"/>
    <lineage>
        <taxon>Bacteria</taxon>
        <taxon>Pseudomonadati</taxon>
        <taxon>Pseudomonadota</taxon>
        <taxon>Gammaproteobacteria</taxon>
        <taxon>Alteromonadales</taxon>
        <taxon>Alteromonadaceae</taxon>
        <taxon>Neptunicella</taxon>
    </lineage>
</organism>
<evidence type="ECO:0000256" key="1">
    <source>
        <dbReference type="ARBA" id="ARBA00022490"/>
    </source>
</evidence>
<reference evidence="8" key="1">
    <citation type="journal article" date="2018" name="Int. J. Syst. Evol. Microbiol.">
        <title>Neptunicella marina gen. nov., sp. nov., isolated from surface seawater.</title>
        <authorList>
            <person name="Liu X."/>
            <person name="Lai Q."/>
            <person name="Du Y."/>
            <person name="Zhang X."/>
            <person name="Liu Z."/>
            <person name="Sun F."/>
            <person name="Shao Z."/>
        </authorList>
    </citation>
    <scope>NUCLEOTIDE SEQUENCE</scope>
    <source>
        <strain evidence="8">S27-2</strain>
    </source>
</reference>
<evidence type="ECO:0000256" key="4">
    <source>
        <dbReference type="ARBA" id="ARBA00022691"/>
    </source>
</evidence>
<comment type="similarity">
    <text evidence="6">Belongs to the methyltransferase superfamily. tRNA (adenine-N(6)-)-methyltransferase family.</text>
</comment>
<dbReference type="GO" id="GO:0032259">
    <property type="term" value="P:methylation"/>
    <property type="evidence" value="ECO:0007669"/>
    <property type="project" value="UniProtKB-KW"/>
</dbReference>
<dbReference type="EC" id="2.1.1.223" evidence="6"/>
<dbReference type="GO" id="GO:0016430">
    <property type="term" value="F:tRNA (adenine-N6)-methyltransferase activity"/>
    <property type="evidence" value="ECO:0007669"/>
    <property type="project" value="UniProtKB-UniRule"/>
</dbReference>
<protein>
    <recommendedName>
        <fullName evidence="6">tRNA1(Val) (adenine(37)-N6)-methyltransferase</fullName>
        <ecNumber evidence="6">2.1.1.223</ecNumber>
    </recommendedName>
    <alternativeName>
        <fullName evidence="6">tRNA m6A37 methyltransferase</fullName>
    </alternativeName>
</protein>
<comment type="subcellular location">
    <subcellularLocation>
        <location evidence="6">Cytoplasm</location>
    </subcellularLocation>
</comment>
<evidence type="ECO:0000313" key="9">
    <source>
        <dbReference type="Proteomes" id="UP000601768"/>
    </source>
</evidence>
<dbReference type="GO" id="GO:0005737">
    <property type="term" value="C:cytoplasm"/>
    <property type="evidence" value="ECO:0007669"/>
    <property type="project" value="UniProtKB-SubCell"/>
</dbReference>
<sequence>MKVGTDSIMLGSWVKPGNARRMLDVGTGSGLLALMLAQEAGAADFDIVAIDIDQAAVEQAGRNIAASLWSDKIRVFYQSLQLCEKGPFDLIISNPPYYPAGQSFDPQRQQARHQAGLNFDDLMRHVARLLADNGRFACVIPAQFERQLLNSAAQSALYLNRRLAVKSTPNKAVSRLLLEFSAQQAASADKVQLFIRNLNGEYSEDYKNLCREFYLNF</sequence>
<evidence type="ECO:0000256" key="3">
    <source>
        <dbReference type="ARBA" id="ARBA00022679"/>
    </source>
</evidence>
<evidence type="ECO:0000256" key="6">
    <source>
        <dbReference type="HAMAP-Rule" id="MF_01872"/>
    </source>
</evidence>
<accession>A0A8J6IVD0</accession>
<comment type="function">
    <text evidence="6">Specifically methylates the adenine in position 37 of tRNA(1)(Val) (anticodon cmo5UAC).</text>
</comment>
<keyword evidence="9" id="KW-1185">Reference proteome</keyword>
<dbReference type="EMBL" id="JACNEP010000011">
    <property type="protein sequence ID" value="MBC3766909.1"/>
    <property type="molecule type" value="Genomic_DNA"/>
</dbReference>
<dbReference type="Gene3D" id="3.40.50.150">
    <property type="entry name" value="Vaccinia Virus protein VP39"/>
    <property type="match status" value="1"/>
</dbReference>
<evidence type="ECO:0000256" key="2">
    <source>
        <dbReference type="ARBA" id="ARBA00022603"/>
    </source>
</evidence>
<comment type="catalytic activity">
    <reaction evidence="6">
        <text>adenosine(37) in tRNA1(Val) + S-adenosyl-L-methionine = N(6)-methyladenosine(37) in tRNA1(Val) + S-adenosyl-L-homocysteine + H(+)</text>
        <dbReference type="Rhea" id="RHEA:43160"/>
        <dbReference type="Rhea" id="RHEA-COMP:10369"/>
        <dbReference type="Rhea" id="RHEA-COMP:10370"/>
        <dbReference type="ChEBI" id="CHEBI:15378"/>
        <dbReference type="ChEBI" id="CHEBI:57856"/>
        <dbReference type="ChEBI" id="CHEBI:59789"/>
        <dbReference type="ChEBI" id="CHEBI:74411"/>
        <dbReference type="ChEBI" id="CHEBI:74449"/>
        <dbReference type="EC" id="2.1.1.223"/>
    </reaction>
</comment>
<dbReference type="Proteomes" id="UP000601768">
    <property type="component" value="Unassembled WGS sequence"/>
</dbReference>
<dbReference type="InterPro" id="IPR007848">
    <property type="entry name" value="Small_mtfrase_dom"/>
</dbReference>
<dbReference type="Pfam" id="PF05175">
    <property type="entry name" value="MTS"/>
    <property type="match status" value="1"/>
</dbReference>
<reference evidence="8" key="2">
    <citation type="submission" date="2020-08" db="EMBL/GenBank/DDBJ databases">
        <authorList>
            <person name="Lai Q."/>
        </authorList>
    </citation>
    <scope>NUCLEOTIDE SEQUENCE</scope>
    <source>
        <strain evidence="8">S27-2</strain>
    </source>
</reference>
<keyword evidence="4 6" id="KW-0949">S-adenosyl-L-methionine</keyword>
<evidence type="ECO:0000259" key="7">
    <source>
        <dbReference type="Pfam" id="PF05175"/>
    </source>
</evidence>
<keyword evidence="5 6" id="KW-0819">tRNA processing</keyword>
<keyword evidence="3 6" id="KW-0808">Transferase</keyword>
<dbReference type="InterPro" id="IPR029063">
    <property type="entry name" value="SAM-dependent_MTases_sf"/>
</dbReference>
<dbReference type="InterPro" id="IPR002052">
    <property type="entry name" value="DNA_methylase_N6_adenine_CS"/>
</dbReference>
<dbReference type="GO" id="GO:0003676">
    <property type="term" value="F:nucleic acid binding"/>
    <property type="evidence" value="ECO:0007669"/>
    <property type="project" value="InterPro"/>
</dbReference>
<keyword evidence="2 6" id="KW-0489">Methyltransferase</keyword>
<comment type="caution">
    <text evidence="8">The sequence shown here is derived from an EMBL/GenBank/DDBJ whole genome shotgun (WGS) entry which is preliminary data.</text>
</comment>